<dbReference type="PhylomeDB" id="Q7PTH1"/>
<dbReference type="HOGENOM" id="CLU_004196_2_1_1"/>
<dbReference type="VEuPathDB" id="VectorBase:AGAP007299"/>
<keyword evidence="3" id="KW-0653">Protein transport</keyword>
<dbReference type="EMBL" id="AAAB01008807">
    <property type="protein sequence ID" value="EAA03919.5"/>
    <property type="molecule type" value="Genomic_DNA"/>
</dbReference>
<reference evidence="6" key="2">
    <citation type="submission" date="2002-03" db="EMBL/GenBank/DDBJ databases">
        <authorList>
            <consortium name="The Anopheles Genome Sequencing Consortium"/>
        </authorList>
    </citation>
    <scope>NUCLEOTIDE SEQUENCE</scope>
    <source>
        <strain evidence="6">PEST</strain>
    </source>
</reference>
<evidence type="ECO:0000313" key="6">
    <source>
        <dbReference type="EMBL" id="EAA03919.5"/>
    </source>
</evidence>
<dbReference type="PaxDb" id="7165-AGAP007299-PA"/>
<comment type="caution">
    <text evidence="6">The sequence shown here is derived from an EMBL/GenBank/DDBJ whole genome shotgun (WGS) entry which is preliminary data.</text>
</comment>
<dbReference type="STRING" id="7165.Q7PTH1"/>
<dbReference type="GO" id="GO:0015031">
    <property type="term" value="P:protein transport"/>
    <property type="evidence" value="ECO:0007669"/>
    <property type="project" value="UniProtKB-KW"/>
</dbReference>
<dbReference type="SUPFAM" id="SSF48371">
    <property type="entry name" value="ARM repeat"/>
    <property type="match status" value="1"/>
</dbReference>
<evidence type="ECO:0000256" key="1">
    <source>
        <dbReference type="ARBA" id="ARBA00004496"/>
    </source>
</evidence>
<reference evidence="6" key="3">
    <citation type="journal article" date="2004" name="Trends Parasitol.">
        <title>The Anopheles gambiae genome: an update.</title>
        <authorList>
            <person name="Mongin E."/>
            <person name="Louis C."/>
            <person name="Holt R.A."/>
            <person name="Birney E."/>
            <person name="Collins F.H."/>
        </authorList>
    </citation>
    <scope>NUCLEOTIDE SEQUENCE</scope>
    <source>
        <strain evidence="6">PEST</strain>
    </source>
</reference>
<dbReference type="GO" id="GO:0005737">
    <property type="term" value="C:cytoplasm"/>
    <property type="evidence" value="ECO:0007669"/>
    <property type="project" value="UniProtKB-SubCell"/>
</dbReference>
<dbReference type="eggNOG" id="KOG1991">
    <property type="taxonomic scope" value="Eukaryota"/>
</dbReference>
<reference evidence="6" key="4">
    <citation type="journal article" date="2007" name="Genome Biol.">
        <title>Update of the Anopheles gambiae PEST genome assembly.</title>
        <authorList>
            <person name="Sharakhova M.V."/>
            <person name="Hammond M.P."/>
            <person name="Lobo N.F."/>
            <person name="Krzywinski J."/>
            <person name="Unger M.F."/>
            <person name="Hillenmeyer M.E."/>
            <person name="Bruggner R.V."/>
            <person name="Birney E."/>
            <person name="Collins F.H."/>
        </authorList>
    </citation>
    <scope>NUCLEOTIDE SEQUENCE</scope>
    <source>
        <strain evidence="6">PEST</strain>
    </source>
</reference>
<evidence type="ECO:0000256" key="2">
    <source>
        <dbReference type="ARBA" id="ARBA00022490"/>
    </source>
</evidence>
<feature type="compositionally biased region" description="Acidic residues" evidence="4">
    <location>
        <begin position="407"/>
        <end position="431"/>
    </location>
</feature>
<dbReference type="PANTHER" id="PTHR10997">
    <property type="entry name" value="IMPORTIN-7, 8, 11"/>
    <property type="match status" value="1"/>
</dbReference>
<dbReference type="PANTHER" id="PTHR10997:SF18">
    <property type="entry name" value="D-IMPORTIN 7_RANBP7"/>
    <property type="match status" value="1"/>
</dbReference>
<protein>
    <submittedName>
        <fullName evidence="6">AGAP007299-PA</fullName>
    </submittedName>
</protein>
<organism evidence="6">
    <name type="scientific">Anopheles gambiae</name>
    <name type="common">African malaria mosquito</name>
    <dbReference type="NCBI Taxonomy" id="7165"/>
    <lineage>
        <taxon>Eukaryota</taxon>
        <taxon>Metazoa</taxon>
        <taxon>Ecdysozoa</taxon>
        <taxon>Arthropoda</taxon>
        <taxon>Hexapoda</taxon>
        <taxon>Insecta</taxon>
        <taxon>Pterygota</taxon>
        <taxon>Neoptera</taxon>
        <taxon>Endopterygota</taxon>
        <taxon>Diptera</taxon>
        <taxon>Nematocera</taxon>
        <taxon>Culicoidea</taxon>
        <taxon>Culicidae</taxon>
        <taxon>Anophelinae</taxon>
        <taxon>Anopheles</taxon>
    </lineage>
</organism>
<reference evidence="6" key="5">
    <citation type="submission" date="2011-05" db="EMBL/GenBank/DDBJ databases">
        <authorList>
            <consortium name="VectorBase"/>
        </authorList>
    </citation>
    <scope>NUCLEOTIDE SEQUENCE</scope>
    <source>
        <strain evidence="6">PEST</strain>
    </source>
</reference>
<name>Q7PTH1_ANOGA</name>
<feature type="region of interest" description="Disordered" evidence="4">
    <location>
        <begin position="403"/>
        <end position="431"/>
    </location>
</feature>
<evidence type="ECO:0000256" key="4">
    <source>
        <dbReference type="SAM" id="MobiDB-lite"/>
    </source>
</evidence>
<comment type="subcellular location">
    <subcellularLocation>
        <location evidence="1">Cytoplasm</location>
    </subcellularLocation>
</comment>
<dbReference type="OMA" id="TISQDMW"/>
<evidence type="ECO:0000259" key="5">
    <source>
        <dbReference type="Pfam" id="PF25758"/>
    </source>
</evidence>
<dbReference type="InterPro" id="IPR011989">
    <property type="entry name" value="ARM-like"/>
</dbReference>
<feature type="domain" description="Importin-7/11-like TPR repeats" evidence="5">
    <location>
        <begin position="135"/>
        <end position="454"/>
    </location>
</feature>
<dbReference type="Pfam" id="PF25758">
    <property type="entry name" value="TPR_IPO11"/>
    <property type="match status" value="1"/>
</dbReference>
<dbReference type="VEuPathDB" id="VectorBase:AGAMI1_008165"/>
<reference evidence="6" key="1">
    <citation type="journal article" date="2002" name="Science">
        <title>The genome sequence of the malaria mosquito Anopheles gambiae.</title>
        <authorList>
            <person name="Holt R.A."/>
            <person name="Subramanian G.M."/>
            <person name="Halpern A."/>
            <person name="Sutton G.G."/>
            <person name="Charlab R."/>
            <person name="Nusskern D.R."/>
            <person name="Wincker P."/>
            <person name="Clark A.G."/>
            <person name="Ribeiro J.M."/>
            <person name="Wides R."/>
            <person name="Salzberg S.L."/>
            <person name="Loftus B."/>
            <person name="Yandell M."/>
            <person name="Majoros W.H."/>
            <person name="Rusch D.B."/>
            <person name="Lai Z."/>
            <person name="Kraft C.L."/>
            <person name="Abril J.F."/>
            <person name="Anthouard V."/>
            <person name="Arensburger P."/>
            <person name="Atkinson P.W."/>
            <person name="Baden H."/>
            <person name="de Berardinis V."/>
            <person name="Baldwin D."/>
            <person name="Benes V."/>
            <person name="Biedler J."/>
            <person name="Blass C."/>
            <person name="Bolanos R."/>
            <person name="Boscus D."/>
            <person name="Barnstead M."/>
            <person name="Cai S."/>
            <person name="Center A."/>
            <person name="Chaturverdi K."/>
            <person name="Christophides G.K."/>
            <person name="Chrystal M.A."/>
            <person name="Clamp M."/>
            <person name="Cravchik A."/>
            <person name="Curwen V."/>
            <person name="Dana A."/>
            <person name="Delcher A."/>
            <person name="Dew I."/>
            <person name="Evans C.A."/>
            <person name="Flanigan M."/>
            <person name="Grundschober-Freimoser A."/>
            <person name="Friedli L."/>
            <person name="Gu Z."/>
            <person name="Guan P."/>
            <person name="Guigo R."/>
            <person name="Hillenmeyer M.E."/>
            <person name="Hladun S.L."/>
            <person name="Hogan J.R."/>
            <person name="Hong Y.S."/>
            <person name="Hoover J."/>
            <person name="Jaillon O."/>
            <person name="Ke Z."/>
            <person name="Kodira C."/>
            <person name="Kokoza E."/>
            <person name="Koutsos A."/>
            <person name="Letunic I."/>
            <person name="Levitsky A."/>
            <person name="Liang Y."/>
            <person name="Lin J.J."/>
            <person name="Lobo N.F."/>
            <person name="Lopez J.R."/>
            <person name="Malek J.A."/>
            <person name="McIntosh T.C."/>
            <person name="Meister S."/>
            <person name="Miller J."/>
            <person name="Mobarry C."/>
            <person name="Mongin E."/>
            <person name="Murphy S.D."/>
            <person name="O'Brochta D.A."/>
            <person name="Pfannkoch C."/>
            <person name="Qi R."/>
            <person name="Regier M.A."/>
            <person name="Remington K."/>
            <person name="Shao H."/>
            <person name="Sharakhova M.V."/>
            <person name="Sitter C.D."/>
            <person name="Shetty J."/>
            <person name="Smith T.J."/>
            <person name="Strong R."/>
            <person name="Sun J."/>
            <person name="Thomasova D."/>
            <person name="Ton L.Q."/>
            <person name="Topalis P."/>
            <person name="Tu Z."/>
            <person name="Unger M.F."/>
            <person name="Walenz B."/>
            <person name="Wang A."/>
            <person name="Wang J."/>
            <person name="Wang M."/>
            <person name="Wang X."/>
            <person name="Woodford K.J."/>
            <person name="Wortman J.R."/>
            <person name="Wu M."/>
            <person name="Yao A."/>
            <person name="Zdobnov E.M."/>
            <person name="Zhang H."/>
            <person name="Zhao Q."/>
            <person name="Zhao S."/>
            <person name="Zhu S.C."/>
            <person name="Zhimulev I."/>
            <person name="Coluzzi M."/>
            <person name="della Torre A."/>
            <person name="Roth C.W."/>
            <person name="Louis C."/>
            <person name="Kalush F."/>
            <person name="Mural R.J."/>
            <person name="Myers E.W."/>
            <person name="Adams M.D."/>
            <person name="Smith H.O."/>
            <person name="Broder S."/>
            <person name="Gardner M.J."/>
            <person name="Fraser C.M."/>
            <person name="Birney E."/>
            <person name="Bork P."/>
            <person name="Brey P.T."/>
            <person name="Venter J.C."/>
            <person name="Weissenbach J."/>
            <person name="Kafatos F.C."/>
            <person name="Collins F.H."/>
            <person name="Hoffman S.L."/>
        </authorList>
    </citation>
    <scope>NUCLEOTIDE SEQUENCE [LARGE SCALE GENOMIC DNA]</scope>
    <source>
        <strain evidence="6">PEST</strain>
    </source>
</reference>
<dbReference type="AlphaFoldDB" id="Q7PTH1"/>
<keyword evidence="3" id="KW-0813">Transport</keyword>
<dbReference type="InterPro" id="IPR058669">
    <property type="entry name" value="TPR_IPO7/11-like"/>
</dbReference>
<dbReference type="Gene3D" id="1.25.10.10">
    <property type="entry name" value="Leucine-rich Repeat Variant"/>
    <property type="match status" value="1"/>
</dbReference>
<gene>
    <name evidence="6" type="ORF">AgaP_AGAP007299</name>
</gene>
<accession>Q7PTH1</accession>
<proteinExistence type="predicted"/>
<evidence type="ECO:0000256" key="3">
    <source>
        <dbReference type="ARBA" id="ARBA00022927"/>
    </source>
</evidence>
<keyword evidence="2" id="KW-0963">Cytoplasm</keyword>
<sequence>MDTVKISELLRATIDPAQRLQAEEQLNQVIHPHPQNNLPPEQSMHTPRDTPVCPGPAAVKGSGKFIKDITMELLRIIRETENEELTSVLQKIVCTYSDQLPPIALDICQHLATTFSQVLESDDTGDEKAITAMGLLSTMETLLAVMEEHPQVLAALHPIVLQVIGHVLQQNVFEFYEEAFGLVCDLTSKSISPDMWKLLEIIYELFQKNGAEYFVDMMPALHNYITVDTPAFLSNQNHVIAMYNMCKSVLTSNATEESECSAAKLLEVIILQCKGHIDDFIPSFVELALMRLTREVKTSELRTMCLQVVIAAIYYNPSLLLDILEKIPIPVPDSSITAHFIRQWLHDYDCFLGIHDRKLCIIGLCTLLSLGERKPTVLSELPDKIIPTMLMIFDGLKRAYAARASEGEEEESEDESEDLEDGLSSDEDDVDEMSPYLKNMQKMVQERGAEAGFEISASIQDDDDDDDDDADEIDETALESYTTPLDDEENPNAVDEYILFQDVMNNLPNTDPTWYTMLTRNLNASERKNLQEVLVLANQKKETKRSKEIEKSGGYQFTQHQIPTTFSFTGQKQQ</sequence>
<dbReference type="InterPro" id="IPR016024">
    <property type="entry name" value="ARM-type_fold"/>
</dbReference>